<dbReference type="Pfam" id="PF14543">
    <property type="entry name" value="TAXi_N"/>
    <property type="match status" value="1"/>
</dbReference>
<feature type="domain" description="Xylanase inhibitor C-terminal" evidence="2">
    <location>
        <begin position="286"/>
        <end position="433"/>
    </location>
</feature>
<evidence type="ECO:0000256" key="1">
    <source>
        <dbReference type="ARBA" id="ARBA00007447"/>
    </source>
</evidence>
<dbReference type="Proteomes" id="UP000008810">
    <property type="component" value="Chromosome 2"/>
</dbReference>
<protein>
    <recommendedName>
        <fullName evidence="7">Peptidase A1 domain-containing protein</fullName>
    </recommendedName>
</protein>
<dbReference type="InterPro" id="IPR032799">
    <property type="entry name" value="TAXi_C"/>
</dbReference>
<dbReference type="InterPro" id="IPR032861">
    <property type="entry name" value="TAXi_N"/>
</dbReference>
<evidence type="ECO:0000313" key="4">
    <source>
        <dbReference type="EMBL" id="KQK02537.1"/>
    </source>
</evidence>
<evidence type="ECO:0000313" key="6">
    <source>
        <dbReference type="Proteomes" id="UP000008810"/>
    </source>
</evidence>
<dbReference type="STRING" id="15368.A0A0Q3JVN6"/>
<dbReference type="GeneID" id="100837784"/>
<reference evidence="5" key="3">
    <citation type="submission" date="2018-08" db="UniProtKB">
        <authorList>
            <consortium name="EnsemblPlants"/>
        </authorList>
    </citation>
    <scope>IDENTIFICATION</scope>
    <source>
        <strain evidence="5">cv. Bd21</strain>
    </source>
</reference>
<evidence type="ECO:0008006" key="7">
    <source>
        <dbReference type="Google" id="ProtNLM"/>
    </source>
</evidence>
<dbReference type="GO" id="GO:0006508">
    <property type="term" value="P:proteolysis"/>
    <property type="evidence" value="ECO:0007669"/>
    <property type="project" value="InterPro"/>
</dbReference>
<keyword evidence="6" id="KW-1185">Reference proteome</keyword>
<evidence type="ECO:0000259" key="3">
    <source>
        <dbReference type="Pfam" id="PF14543"/>
    </source>
</evidence>
<dbReference type="Gramene" id="KQK02537">
    <property type="protein sequence ID" value="KQK02537"/>
    <property type="gene ID" value="BRADI_2g02120v3"/>
</dbReference>
<dbReference type="AlphaFoldDB" id="A0A0Q3JVN6"/>
<dbReference type="OrthoDB" id="1258937at2759"/>
<gene>
    <name evidence="5" type="primary">LOC100837784</name>
    <name evidence="4" type="ORF">BRADI_2g02120v3</name>
</gene>
<dbReference type="EnsemblPlants" id="KQK02537">
    <property type="protein sequence ID" value="KQK02537"/>
    <property type="gene ID" value="BRADI_2g02120v3"/>
</dbReference>
<dbReference type="InterPro" id="IPR021109">
    <property type="entry name" value="Peptidase_aspartic_dom_sf"/>
</dbReference>
<dbReference type="Gene3D" id="2.40.70.10">
    <property type="entry name" value="Acid Proteases"/>
    <property type="match status" value="2"/>
</dbReference>
<dbReference type="Pfam" id="PF14541">
    <property type="entry name" value="TAXi_C"/>
    <property type="match status" value="1"/>
</dbReference>
<feature type="domain" description="Xylanase inhibitor N-terminal" evidence="3">
    <location>
        <begin position="185"/>
        <end position="236"/>
    </location>
</feature>
<dbReference type="KEGG" id="bdi:100837784"/>
<dbReference type="ExpressionAtlas" id="A0A0Q3JVN6">
    <property type="expression patterns" value="baseline and differential"/>
</dbReference>
<dbReference type="PANTHER" id="PTHR47965">
    <property type="entry name" value="ASPARTYL PROTEASE-RELATED"/>
    <property type="match status" value="1"/>
</dbReference>
<evidence type="ECO:0000313" key="5">
    <source>
        <dbReference type="EnsemblPlants" id="KQK02537"/>
    </source>
</evidence>
<dbReference type="EMBL" id="CM000881">
    <property type="protein sequence ID" value="KQK02537.1"/>
    <property type="molecule type" value="Genomic_DNA"/>
</dbReference>
<accession>A0A0Q3JVN6</accession>
<dbReference type="InterPro" id="IPR001461">
    <property type="entry name" value="Aspartic_peptidase_A1"/>
</dbReference>
<reference evidence="4 5" key="1">
    <citation type="journal article" date="2010" name="Nature">
        <title>Genome sequencing and analysis of the model grass Brachypodium distachyon.</title>
        <authorList>
            <consortium name="International Brachypodium Initiative"/>
        </authorList>
    </citation>
    <scope>NUCLEOTIDE SEQUENCE [LARGE SCALE GENOMIC DNA]</scope>
    <source>
        <strain evidence="4 5">Bd21</strain>
    </source>
</reference>
<evidence type="ECO:0000259" key="2">
    <source>
        <dbReference type="Pfam" id="PF14541"/>
    </source>
</evidence>
<organism evidence="4">
    <name type="scientific">Brachypodium distachyon</name>
    <name type="common">Purple false brome</name>
    <name type="synonym">Trachynia distachya</name>
    <dbReference type="NCBI Taxonomy" id="15368"/>
    <lineage>
        <taxon>Eukaryota</taxon>
        <taxon>Viridiplantae</taxon>
        <taxon>Streptophyta</taxon>
        <taxon>Embryophyta</taxon>
        <taxon>Tracheophyta</taxon>
        <taxon>Spermatophyta</taxon>
        <taxon>Magnoliopsida</taxon>
        <taxon>Liliopsida</taxon>
        <taxon>Poales</taxon>
        <taxon>Poaceae</taxon>
        <taxon>BOP clade</taxon>
        <taxon>Pooideae</taxon>
        <taxon>Stipodae</taxon>
        <taxon>Brachypodieae</taxon>
        <taxon>Brachypodium</taxon>
    </lineage>
</organism>
<proteinExistence type="inferred from homology"/>
<dbReference type="RefSeq" id="XP_010230411.2">
    <property type="nucleotide sequence ID" value="XM_010232109.3"/>
</dbReference>
<sequence>MHTHAIKLNWNATHVSPGVPVAGSGLNFNPDCRAQQRCAHDRDNIEKQESKILKQHQMSFTCMHASNRPSIKRTHTYIPSFKASLSHRSIEFPNQHKLAKMWQSKAIVFFFLLAVSLRESTAAQPLLTAITKNPSTSRYTAPLNAGRPLILDLNTGAVTTPCSGGQTTTRVTLSANATDGSRPLSPVSFPAAASCSSTGASVAGLGRSTLSFPAQVASTQKVSNSFALCLPSDGKTGFSGTGFGAAIFGGGPFFLAPPADRPSITTLLSAGVPLVRRPATRNPAAYYVAGTGIAVDGLRVQGELTLGLSTKIPYTALRSDVYRALINAFDRAMGRAAKVAAVAPFELCYDSSKLSPSRLGYLVPQVDLVLDRGVNWTVVGGNSMAQVNSGTACFAFVEEKESFGGAPAVVVGGFQMENKLVVLDEEKQTLSFTGYLPAMGFSCSNFNFTT</sequence>
<dbReference type="GO" id="GO:0004190">
    <property type="term" value="F:aspartic-type endopeptidase activity"/>
    <property type="evidence" value="ECO:0007669"/>
    <property type="project" value="InterPro"/>
</dbReference>
<reference evidence="4" key="2">
    <citation type="submission" date="2017-06" db="EMBL/GenBank/DDBJ databases">
        <title>WGS assembly of Brachypodium distachyon.</title>
        <authorList>
            <consortium name="The International Brachypodium Initiative"/>
            <person name="Lucas S."/>
            <person name="Harmon-Smith M."/>
            <person name="Lail K."/>
            <person name="Tice H."/>
            <person name="Grimwood J."/>
            <person name="Bruce D."/>
            <person name="Barry K."/>
            <person name="Shu S."/>
            <person name="Lindquist E."/>
            <person name="Wang M."/>
            <person name="Pitluck S."/>
            <person name="Vogel J.P."/>
            <person name="Garvin D.F."/>
            <person name="Mockler T.C."/>
            <person name="Schmutz J."/>
            <person name="Rokhsar D."/>
            <person name="Bevan M.W."/>
        </authorList>
    </citation>
    <scope>NUCLEOTIDE SEQUENCE</scope>
    <source>
        <strain evidence="4">Bd21</strain>
    </source>
</reference>
<dbReference type="SUPFAM" id="SSF50630">
    <property type="entry name" value="Acid proteases"/>
    <property type="match status" value="1"/>
</dbReference>
<dbReference type="PANTHER" id="PTHR47965:SF71">
    <property type="entry name" value="PEPTIDASE A1 DOMAIN-CONTAINING PROTEIN"/>
    <property type="match status" value="1"/>
</dbReference>
<name>A0A0Q3JVN6_BRADI</name>
<comment type="similarity">
    <text evidence="1">Belongs to the peptidase A1 family.</text>
</comment>